<dbReference type="Gramene" id="TKW33608">
    <property type="protein sequence ID" value="TKW33608"/>
    <property type="gene ID" value="SEVIR_2G249850v2"/>
</dbReference>
<evidence type="ECO:0000313" key="3">
    <source>
        <dbReference type="Proteomes" id="UP000298652"/>
    </source>
</evidence>
<sequence>MKAKLCSLTVLVTNLVLAKSLWICPVLPQNYYWSHASSSHLAVLSYPFSPLSHSPLMGAMTNLRPPSMSEIDRMIETVYYGHAIY</sequence>
<proteinExistence type="predicted"/>
<feature type="signal peptide" evidence="1">
    <location>
        <begin position="1"/>
        <end position="18"/>
    </location>
</feature>
<keyword evidence="3" id="KW-1185">Reference proteome</keyword>
<feature type="chain" id="PRO_5020329555" evidence="1">
    <location>
        <begin position="19"/>
        <end position="85"/>
    </location>
</feature>
<evidence type="ECO:0000256" key="1">
    <source>
        <dbReference type="SAM" id="SignalP"/>
    </source>
</evidence>
<dbReference type="AlphaFoldDB" id="A0A4U6VUP9"/>
<keyword evidence="1" id="KW-0732">Signal</keyword>
<organism evidence="2 3">
    <name type="scientific">Setaria viridis</name>
    <name type="common">Green bristlegrass</name>
    <name type="synonym">Setaria italica subsp. viridis</name>
    <dbReference type="NCBI Taxonomy" id="4556"/>
    <lineage>
        <taxon>Eukaryota</taxon>
        <taxon>Viridiplantae</taxon>
        <taxon>Streptophyta</taxon>
        <taxon>Embryophyta</taxon>
        <taxon>Tracheophyta</taxon>
        <taxon>Spermatophyta</taxon>
        <taxon>Magnoliopsida</taxon>
        <taxon>Liliopsida</taxon>
        <taxon>Poales</taxon>
        <taxon>Poaceae</taxon>
        <taxon>PACMAD clade</taxon>
        <taxon>Panicoideae</taxon>
        <taxon>Panicodae</taxon>
        <taxon>Paniceae</taxon>
        <taxon>Cenchrinae</taxon>
        <taxon>Setaria</taxon>
    </lineage>
</organism>
<evidence type="ECO:0000313" key="2">
    <source>
        <dbReference type="EMBL" id="TKW33608.1"/>
    </source>
</evidence>
<dbReference type="Proteomes" id="UP000298652">
    <property type="component" value="Chromosome 2"/>
</dbReference>
<dbReference type="EMBL" id="CM016553">
    <property type="protein sequence ID" value="TKW33608.1"/>
    <property type="molecule type" value="Genomic_DNA"/>
</dbReference>
<name>A0A4U6VUP9_SETVI</name>
<protein>
    <submittedName>
        <fullName evidence="2">Uncharacterized protein</fullName>
    </submittedName>
</protein>
<gene>
    <name evidence="2" type="ORF">SEVIR_2G249850v2</name>
</gene>
<reference evidence="2" key="1">
    <citation type="submission" date="2019-03" db="EMBL/GenBank/DDBJ databases">
        <title>WGS assembly of Setaria viridis.</title>
        <authorList>
            <person name="Huang P."/>
            <person name="Jenkins J."/>
            <person name="Grimwood J."/>
            <person name="Barry K."/>
            <person name="Healey A."/>
            <person name="Mamidi S."/>
            <person name="Sreedasyam A."/>
            <person name="Shu S."/>
            <person name="Feldman M."/>
            <person name="Wu J."/>
            <person name="Yu Y."/>
            <person name="Chen C."/>
            <person name="Johnson J."/>
            <person name="Rokhsar D."/>
            <person name="Baxter I."/>
            <person name="Schmutz J."/>
            <person name="Brutnell T."/>
            <person name="Kellogg E."/>
        </authorList>
    </citation>
    <scope>NUCLEOTIDE SEQUENCE [LARGE SCALE GENOMIC DNA]</scope>
</reference>
<accession>A0A4U6VUP9</accession>